<dbReference type="GeneID" id="105423109"/>
<accession>A0A6I9VT73</accession>
<dbReference type="KEGG" id="pbar:105423109"/>
<dbReference type="PANTHER" id="PTHR15657">
    <property type="entry name" value="THYROID TRANSCRIPTION FACTOR 1-ASSOCIATED PROTEIN 26"/>
    <property type="match status" value="1"/>
</dbReference>
<feature type="compositionally biased region" description="Low complexity" evidence="2">
    <location>
        <begin position="78"/>
        <end position="91"/>
    </location>
</feature>
<dbReference type="OrthoDB" id="5377144at2759"/>
<dbReference type="GO" id="GO:0005634">
    <property type="term" value="C:nucleus"/>
    <property type="evidence" value="ECO:0007669"/>
    <property type="project" value="TreeGrafter"/>
</dbReference>
<dbReference type="PANTHER" id="PTHR15657:SF1">
    <property type="entry name" value="THYROID TRANSCRIPTION FACTOR 1-ASSOCIATED PROTEIN 26"/>
    <property type="match status" value="1"/>
</dbReference>
<dbReference type="Proteomes" id="UP000504615">
    <property type="component" value="Unplaced"/>
</dbReference>
<evidence type="ECO:0000256" key="1">
    <source>
        <dbReference type="SAM" id="Coils"/>
    </source>
</evidence>
<feature type="coiled-coil region" evidence="1">
    <location>
        <begin position="112"/>
        <end position="149"/>
    </location>
</feature>
<keyword evidence="3" id="KW-1185">Reference proteome</keyword>
<feature type="region of interest" description="Disordered" evidence="2">
    <location>
        <begin position="76"/>
        <end position="97"/>
    </location>
</feature>
<dbReference type="RefSeq" id="XP_011631059.1">
    <property type="nucleotide sequence ID" value="XM_011632757.2"/>
</dbReference>
<dbReference type="Pfam" id="PF08524">
    <property type="entry name" value="rRNA_processing"/>
    <property type="match status" value="1"/>
</dbReference>
<feature type="region of interest" description="Disordered" evidence="2">
    <location>
        <begin position="13"/>
        <end position="37"/>
    </location>
</feature>
<dbReference type="InterPro" id="IPR013730">
    <property type="entry name" value="Fyv7/TAP26"/>
</dbReference>
<name>A0A6I9VT73_9HYME</name>
<gene>
    <name evidence="4" type="primary">LOC105423109</name>
</gene>
<evidence type="ECO:0000313" key="4">
    <source>
        <dbReference type="RefSeq" id="XP_011631059.1"/>
    </source>
</evidence>
<evidence type="ECO:0000313" key="3">
    <source>
        <dbReference type="Proteomes" id="UP000504615"/>
    </source>
</evidence>
<organism evidence="3 4">
    <name type="scientific">Pogonomyrmex barbatus</name>
    <name type="common">red harvester ant</name>
    <dbReference type="NCBI Taxonomy" id="144034"/>
    <lineage>
        <taxon>Eukaryota</taxon>
        <taxon>Metazoa</taxon>
        <taxon>Ecdysozoa</taxon>
        <taxon>Arthropoda</taxon>
        <taxon>Hexapoda</taxon>
        <taxon>Insecta</taxon>
        <taxon>Pterygota</taxon>
        <taxon>Neoptera</taxon>
        <taxon>Endopterygota</taxon>
        <taxon>Hymenoptera</taxon>
        <taxon>Apocrita</taxon>
        <taxon>Aculeata</taxon>
        <taxon>Formicoidea</taxon>
        <taxon>Formicidae</taxon>
        <taxon>Myrmicinae</taxon>
        <taxon>Pogonomyrmex</taxon>
    </lineage>
</organism>
<keyword evidence="1" id="KW-0175">Coiled coil</keyword>
<evidence type="ECO:0000256" key="2">
    <source>
        <dbReference type="SAM" id="MobiDB-lite"/>
    </source>
</evidence>
<dbReference type="PRINTS" id="PR01854">
    <property type="entry name" value="BR22PROTEIN"/>
</dbReference>
<protein>
    <submittedName>
        <fullName evidence="4">Thyroid transcription factor 1-associated protein 26 homolog</fullName>
    </submittedName>
</protein>
<dbReference type="AlphaFoldDB" id="A0A6I9VT73"/>
<sequence length="181" mass="21944">MVTYATLTMKNNMKNNNVKGKNRAVKKDEENKHHEKKFDKKKYRLQKYSNKYKIKQWEERRKKAVLRGFYKELEKDQQNSTQTLLNSSSTSKNVNETTDKFKKKGYAFFKAKQEYRRKQEEKKKRIEDAARMKAEREEAMKNYREKKMRNFKILSKRTKKGQPVMKGRIEMLLEKIQQSVT</sequence>
<reference evidence="4" key="1">
    <citation type="submission" date="2025-08" db="UniProtKB">
        <authorList>
            <consortium name="RefSeq"/>
        </authorList>
    </citation>
    <scope>IDENTIFICATION</scope>
</reference>
<feature type="compositionally biased region" description="Basic and acidic residues" evidence="2">
    <location>
        <begin position="25"/>
        <end position="37"/>
    </location>
</feature>
<proteinExistence type="predicted"/>